<proteinExistence type="predicted"/>
<dbReference type="GeneID" id="91093647"/>
<reference evidence="1 2" key="1">
    <citation type="submission" date="2024-01" db="EMBL/GenBank/DDBJ databases">
        <title>Comparative genomics of Cryptococcus and Kwoniella reveals pathogenesis evolution and contrasting modes of karyotype evolution via chromosome fusion or intercentromeric recombination.</title>
        <authorList>
            <person name="Coelho M.A."/>
            <person name="David-Palma M."/>
            <person name="Shea T."/>
            <person name="Bowers K."/>
            <person name="McGinley-Smith S."/>
            <person name="Mohammad A.W."/>
            <person name="Gnirke A."/>
            <person name="Yurkov A.M."/>
            <person name="Nowrousian M."/>
            <person name="Sun S."/>
            <person name="Cuomo C.A."/>
            <person name="Heitman J."/>
        </authorList>
    </citation>
    <scope>NUCLEOTIDE SEQUENCE [LARGE SCALE GENOMIC DNA]</scope>
    <source>
        <strain evidence="1 2">CBS 6074</strain>
    </source>
</reference>
<dbReference type="AlphaFoldDB" id="A0AAX4JRJ2"/>
<evidence type="ECO:0000313" key="1">
    <source>
        <dbReference type="EMBL" id="WWC88072.1"/>
    </source>
</evidence>
<name>A0AAX4JRJ2_9TREE</name>
<organism evidence="1 2">
    <name type="scientific">Kwoniella dendrophila CBS 6074</name>
    <dbReference type="NCBI Taxonomy" id="1295534"/>
    <lineage>
        <taxon>Eukaryota</taxon>
        <taxon>Fungi</taxon>
        <taxon>Dikarya</taxon>
        <taxon>Basidiomycota</taxon>
        <taxon>Agaricomycotina</taxon>
        <taxon>Tremellomycetes</taxon>
        <taxon>Tremellales</taxon>
        <taxon>Cryptococcaceae</taxon>
        <taxon>Kwoniella</taxon>
    </lineage>
</organism>
<dbReference type="RefSeq" id="XP_066074835.1">
    <property type="nucleotide sequence ID" value="XM_066218738.1"/>
</dbReference>
<accession>A0AAX4JRJ2</accession>
<sequence>MRAFTIDFRQIDVQHTGMDSLWSGERFIIDPTSKYLELLPLQRQSALRTSKVPEEELVQHNKPTLPNQQISEGISSLRISEKPRHGLSSTCSTAPDIINDSGLPQQTPDTELSHLETEEEQVITLPITEQLCKGNLFQFWKAYHPTLGGDLIVKTVSMEYPPYDNGPEARWFDPDIILEQVKREEAIILGQLSDIQGTVVPRHYGFYQSSNHLAVLMEFCGYPVGHLGWFQLNEPTL</sequence>
<dbReference type="InterPro" id="IPR011009">
    <property type="entry name" value="Kinase-like_dom_sf"/>
</dbReference>
<dbReference type="SUPFAM" id="SSF56112">
    <property type="entry name" value="Protein kinase-like (PK-like)"/>
    <property type="match status" value="1"/>
</dbReference>
<dbReference type="EMBL" id="CP144100">
    <property type="protein sequence ID" value="WWC88072.1"/>
    <property type="molecule type" value="Genomic_DNA"/>
</dbReference>
<keyword evidence="2" id="KW-1185">Reference proteome</keyword>
<gene>
    <name evidence="1" type="ORF">L201_002976</name>
</gene>
<dbReference type="Proteomes" id="UP001355207">
    <property type="component" value="Chromosome 3"/>
</dbReference>
<protein>
    <submittedName>
        <fullName evidence="1">Uncharacterized protein</fullName>
    </submittedName>
</protein>
<evidence type="ECO:0000313" key="2">
    <source>
        <dbReference type="Proteomes" id="UP001355207"/>
    </source>
</evidence>